<dbReference type="GO" id="GO:0008168">
    <property type="term" value="F:methyltransferase activity"/>
    <property type="evidence" value="ECO:0007669"/>
    <property type="project" value="UniProtKB-KW"/>
</dbReference>
<keyword evidence="2" id="KW-1185">Reference proteome</keyword>
<dbReference type="Proteomes" id="UP000565715">
    <property type="component" value="Unassembled WGS sequence"/>
</dbReference>
<sequence length="175" mass="18757">MHPNIGDVTAWPSDGYDLVQVVLGIFFFPDMTAGAEYLIGRVRPGGRTGFTIRRRGAVEIAGKHLGAAVAAVTGATPPPPRPPHLVDELNRPDPLRIWLGERGLTDVTVKENELRLPLAPDIAWLMVTGSGFAGALAELDEAQRIAVRDAYLSSFDAAGVRELDATPLIGVGIRR</sequence>
<accession>A0A846XRX5</accession>
<organism evidence="1 2">
    <name type="scientific">Nocardia speluncae</name>
    <dbReference type="NCBI Taxonomy" id="419477"/>
    <lineage>
        <taxon>Bacteria</taxon>
        <taxon>Bacillati</taxon>
        <taxon>Actinomycetota</taxon>
        <taxon>Actinomycetes</taxon>
        <taxon>Mycobacteriales</taxon>
        <taxon>Nocardiaceae</taxon>
        <taxon>Nocardia</taxon>
    </lineage>
</organism>
<evidence type="ECO:0000313" key="1">
    <source>
        <dbReference type="EMBL" id="NKY37496.1"/>
    </source>
</evidence>
<gene>
    <name evidence="1" type="ORF">HGA13_31175</name>
</gene>
<dbReference type="GO" id="GO:0032259">
    <property type="term" value="P:methylation"/>
    <property type="evidence" value="ECO:0007669"/>
    <property type="project" value="UniProtKB-KW"/>
</dbReference>
<dbReference type="SUPFAM" id="SSF53335">
    <property type="entry name" value="S-adenosyl-L-methionine-dependent methyltransferases"/>
    <property type="match status" value="1"/>
</dbReference>
<name>A0A846XRX5_9NOCA</name>
<dbReference type="InterPro" id="IPR029063">
    <property type="entry name" value="SAM-dependent_MTases_sf"/>
</dbReference>
<proteinExistence type="predicted"/>
<comment type="caution">
    <text evidence="1">The sequence shown here is derived from an EMBL/GenBank/DDBJ whole genome shotgun (WGS) entry which is preliminary data.</text>
</comment>
<keyword evidence="1" id="KW-0808">Transferase</keyword>
<evidence type="ECO:0000313" key="2">
    <source>
        <dbReference type="Proteomes" id="UP000565715"/>
    </source>
</evidence>
<protein>
    <submittedName>
        <fullName evidence="1">SAM-dependent methyltransferase</fullName>
    </submittedName>
</protein>
<reference evidence="1 2" key="1">
    <citation type="submission" date="2020-04" db="EMBL/GenBank/DDBJ databases">
        <title>MicrobeNet Type strains.</title>
        <authorList>
            <person name="Nicholson A.C."/>
        </authorList>
    </citation>
    <scope>NUCLEOTIDE SEQUENCE [LARGE SCALE GENOMIC DNA]</scope>
    <source>
        <strain evidence="1 2">DSM 45078</strain>
    </source>
</reference>
<keyword evidence="1" id="KW-0489">Methyltransferase</keyword>
<dbReference type="AlphaFoldDB" id="A0A846XRX5"/>
<dbReference type="EMBL" id="JAAXOO010000009">
    <property type="protein sequence ID" value="NKY37496.1"/>
    <property type="molecule type" value="Genomic_DNA"/>
</dbReference>